<evidence type="ECO:0000256" key="1">
    <source>
        <dbReference type="SAM" id="MobiDB-lite"/>
    </source>
</evidence>
<name>A0A9D1XMZ1_9FIRM</name>
<dbReference type="Proteomes" id="UP000886724">
    <property type="component" value="Unassembled WGS sequence"/>
</dbReference>
<dbReference type="PANTHER" id="PTHR34512:SF30">
    <property type="entry name" value="OUTER MEMBRANE PROTEIN ASSEMBLY FACTOR BAMB"/>
    <property type="match status" value="1"/>
</dbReference>
<evidence type="ECO:0000259" key="3">
    <source>
        <dbReference type="Pfam" id="PF13360"/>
    </source>
</evidence>
<evidence type="ECO:0000256" key="2">
    <source>
        <dbReference type="SAM" id="SignalP"/>
    </source>
</evidence>
<reference evidence="4" key="2">
    <citation type="submission" date="2021-04" db="EMBL/GenBank/DDBJ databases">
        <authorList>
            <person name="Gilroy R."/>
        </authorList>
    </citation>
    <scope>NUCLEOTIDE SEQUENCE</scope>
    <source>
        <strain evidence="4">ChiGjej1B1-14440</strain>
    </source>
</reference>
<comment type="caution">
    <text evidence="4">The sequence shown here is derived from an EMBL/GenBank/DDBJ whole genome shotgun (WGS) entry which is preliminary data.</text>
</comment>
<feature type="signal peptide" evidence="2">
    <location>
        <begin position="1"/>
        <end position="24"/>
    </location>
</feature>
<dbReference type="EMBL" id="DXET01000222">
    <property type="protein sequence ID" value="HIX82260.1"/>
    <property type="molecule type" value="Genomic_DNA"/>
</dbReference>
<proteinExistence type="predicted"/>
<feature type="compositionally biased region" description="Polar residues" evidence="1">
    <location>
        <begin position="423"/>
        <end position="451"/>
    </location>
</feature>
<feature type="domain" description="Pyrrolo-quinoline quinone repeat" evidence="3">
    <location>
        <begin position="77"/>
        <end position="271"/>
    </location>
</feature>
<gene>
    <name evidence="4" type="ORF">H9980_09880</name>
</gene>
<dbReference type="InterPro" id="IPR015943">
    <property type="entry name" value="WD40/YVTN_repeat-like_dom_sf"/>
</dbReference>
<dbReference type="Pfam" id="PF13360">
    <property type="entry name" value="PQQ_2"/>
    <property type="match status" value="1"/>
</dbReference>
<dbReference type="Gene3D" id="2.130.10.10">
    <property type="entry name" value="YVTN repeat-like/Quinoprotein amine dehydrogenase"/>
    <property type="match status" value="1"/>
</dbReference>
<dbReference type="InterPro" id="IPR002372">
    <property type="entry name" value="PQQ_rpt_dom"/>
</dbReference>
<evidence type="ECO:0000313" key="5">
    <source>
        <dbReference type="Proteomes" id="UP000886724"/>
    </source>
</evidence>
<keyword evidence="2" id="KW-0732">Signal</keyword>
<dbReference type="Gene3D" id="2.40.128.630">
    <property type="match status" value="1"/>
</dbReference>
<protein>
    <submittedName>
        <fullName evidence="4">PQQ-binding-like beta-propeller repeat protein</fullName>
    </submittedName>
</protein>
<feature type="region of interest" description="Disordered" evidence="1">
    <location>
        <begin position="420"/>
        <end position="451"/>
    </location>
</feature>
<dbReference type="AlphaFoldDB" id="A0A9D1XMZ1"/>
<dbReference type="SUPFAM" id="SSF50998">
    <property type="entry name" value="Quinoprotein alcohol dehydrogenase-like"/>
    <property type="match status" value="2"/>
</dbReference>
<accession>A0A9D1XMZ1</accession>
<dbReference type="InterPro" id="IPR011047">
    <property type="entry name" value="Quinoprotein_ADH-like_sf"/>
</dbReference>
<reference evidence="4" key="1">
    <citation type="journal article" date="2021" name="PeerJ">
        <title>Extensive microbial diversity within the chicken gut microbiome revealed by metagenomics and culture.</title>
        <authorList>
            <person name="Gilroy R."/>
            <person name="Ravi A."/>
            <person name="Getino M."/>
            <person name="Pursley I."/>
            <person name="Horton D.L."/>
            <person name="Alikhan N.F."/>
            <person name="Baker D."/>
            <person name="Gharbi K."/>
            <person name="Hall N."/>
            <person name="Watson M."/>
            <person name="Adriaenssens E.M."/>
            <person name="Foster-Nyarko E."/>
            <person name="Jarju S."/>
            <person name="Secka A."/>
            <person name="Antonio M."/>
            <person name="Oren A."/>
            <person name="Chaudhuri R.R."/>
            <person name="La Ragione R."/>
            <person name="Hildebrand F."/>
            <person name="Pallen M.J."/>
        </authorList>
    </citation>
    <scope>NUCLEOTIDE SEQUENCE</scope>
    <source>
        <strain evidence="4">ChiGjej1B1-14440</strain>
    </source>
</reference>
<evidence type="ECO:0000313" key="4">
    <source>
        <dbReference type="EMBL" id="HIX82260.1"/>
    </source>
</evidence>
<organism evidence="4 5">
    <name type="scientific">Candidatus Erysipelatoclostridium merdavium</name>
    <dbReference type="NCBI Taxonomy" id="2838566"/>
    <lineage>
        <taxon>Bacteria</taxon>
        <taxon>Bacillati</taxon>
        <taxon>Bacillota</taxon>
        <taxon>Erysipelotrichia</taxon>
        <taxon>Erysipelotrichales</taxon>
        <taxon>Erysipelotrichales incertae sedis</taxon>
    </lineage>
</organism>
<feature type="chain" id="PRO_5038756200" evidence="2">
    <location>
        <begin position="25"/>
        <end position="474"/>
    </location>
</feature>
<sequence>MQKRIVSLFLALFMAVTMTTGVSAKTNDWYEFRTNDNVIDAKLPTTEDSTKLDWVHSFLDGKFYVTYSNPIIGDECIYIAVDSELYKLDKDGNVLQKATLNNTIAFNAYLAYGNGMVFVALGNGMIQAFDGQSLTSLWLSQVEGNFTSPLTYYNGYLYTGTTEYDDSYNIVGGQYFALSVSDDDPNSNLETKYNSWSYQEQAGGYYWSDVTIINNQYLVFVSTAGTLVAKDITSDNLNTITLDSNISIRSGVCYGDGYLYIGSQNGKLYKVAFNNDGTFGQVETAMILNGNGQITGTPTYVDGTLYFGGKNGSAFNAPGFIAKMDVNTLQLQSIEVVGNVQSSILVTTGYDDAVYGYYTINSEPGGLYVFKDTGTEFTTDTLYEPEDAYKNYNMGSAISDGNKLYFTNDSGALFALETDEQTVDNNPTPPAQTTDTPSSINQPVNSVKTGDDQSLVSMSTLVISGAVLAVLKKD</sequence>
<dbReference type="PANTHER" id="PTHR34512">
    <property type="entry name" value="CELL SURFACE PROTEIN"/>
    <property type="match status" value="1"/>
</dbReference>